<dbReference type="InterPro" id="IPR050859">
    <property type="entry name" value="Class-I_PLP-dep_aminotransf"/>
</dbReference>
<comment type="cofactor">
    <cofactor evidence="1">
        <name>pyridoxal 5'-phosphate</name>
        <dbReference type="ChEBI" id="CHEBI:597326"/>
    </cofactor>
</comment>
<keyword evidence="6 12" id="KW-0808">Transferase</keyword>
<comment type="catalytic activity">
    <reaction evidence="8">
        <text>an aromatic L-alpha-amino acid + 2-oxoglutarate = an aromatic oxo-acid + L-glutamate</text>
        <dbReference type="Rhea" id="RHEA:17533"/>
        <dbReference type="ChEBI" id="CHEBI:16810"/>
        <dbReference type="ChEBI" id="CHEBI:29985"/>
        <dbReference type="ChEBI" id="CHEBI:73309"/>
        <dbReference type="ChEBI" id="CHEBI:84824"/>
        <dbReference type="EC" id="2.6.1.57"/>
    </reaction>
</comment>
<evidence type="ECO:0000256" key="10">
    <source>
        <dbReference type="SAM" id="MobiDB-lite"/>
    </source>
</evidence>
<comment type="similarity">
    <text evidence="3">Belongs to the class-I pyridoxal-phosphate-dependent aminotransferase family.</text>
</comment>
<evidence type="ECO:0000256" key="3">
    <source>
        <dbReference type="ARBA" id="ARBA00007441"/>
    </source>
</evidence>
<evidence type="ECO:0000256" key="5">
    <source>
        <dbReference type="ARBA" id="ARBA00022576"/>
    </source>
</evidence>
<keyword evidence="7" id="KW-0663">Pyridoxal phosphate</keyword>
<dbReference type="Proteomes" id="UP000038010">
    <property type="component" value="Unassembled WGS sequence"/>
</dbReference>
<dbReference type="EC" id="2.6.1.57" evidence="9"/>
<dbReference type="GO" id="GO:0008793">
    <property type="term" value="F:aromatic-amino-acid transaminase activity"/>
    <property type="evidence" value="ECO:0007669"/>
    <property type="project" value="TreeGrafter"/>
</dbReference>
<gene>
    <name evidence="12" type="ORF">AB675_8860</name>
</gene>
<dbReference type="SUPFAM" id="SSF53383">
    <property type="entry name" value="PLP-dependent transferases"/>
    <property type="match status" value="1"/>
</dbReference>
<dbReference type="GO" id="GO:0005737">
    <property type="term" value="C:cytoplasm"/>
    <property type="evidence" value="ECO:0007669"/>
    <property type="project" value="UniProtKB-SubCell"/>
</dbReference>
<evidence type="ECO:0000256" key="7">
    <source>
        <dbReference type="ARBA" id="ARBA00022898"/>
    </source>
</evidence>
<dbReference type="GO" id="GO:0019878">
    <property type="term" value="P:lysine biosynthetic process via aminoadipic acid"/>
    <property type="evidence" value="ECO:0007669"/>
    <property type="project" value="TreeGrafter"/>
</dbReference>
<evidence type="ECO:0000313" key="12">
    <source>
        <dbReference type="EMBL" id="KPI36122.1"/>
    </source>
</evidence>
<accession>A0A0N1GYW5</accession>
<dbReference type="EMBL" id="LFJN01000033">
    <property type="protein sequence ID" value="KPI36122.1"/>
    <property type="molecule type" value="Genomic_DNA"/>
</dbReference>
<dbReference type="Gene3D" id="3.40.640.10">
    <property type="entry name" value="Type I PLP-dependent aspartate aminotransferase-like (Major domain)"/>
    <property type="match status" value="1"/>
</dbReference>
<dbReference type="GO" id="GO:0009074">
    <property type="term" value="P:aromatic amino acid family catabolic process"/>
    <property type="evidence" value="ECO:0007669"/>
    <property type="project" value="TreeGrafter"/>
</dbReference>
<evidence type="ECO:0000259" key="11">
    <source>
        <dbReference type="Pfam" id="PF00155"/>
    </source>
</evidence>
<dbReference type="GO" id="GO:0030170">
    <property type="term" value="F:pyridoxal phosphate binding"/>
    <property type="evidence" value="ECO:0007669"/>
    <property type="project" value="InterPro"/>
</dbReference>
<dbReference type="OrthoDB" id="691673at2759"/>
<dbReference type="FunFam" id="3.40.640.10:FF:000074">
    <property type="entry name" value="Aromatic amino acid aminotransferase"/>
    <property type="match status" value="1"/>
</dbReference>
<dbReference type="STRING" id="1664694.A0A0N1GYW5"/>
<comment type="caution">
    <text evidence="12">The sequence shown here is derived from an EMBL/GenBank/DDBJ whole genome shotgun (WGS) entry which is preliminary data.</text>
</comment>
<dbReference type="VEuPathDB" id="FungiDB:AB675_8860"/>
<dbReference type="InterPro" id="IPR015421">
    <property type="entry name" value="PyrdxlP-dep_Trfase_major"/>
</dbReference>
<keyword evidence="5 12" id="KW-0032">Aminotransferase</keyword>
<dbReference type="AlphaFoldDB" id="A0A0N1GYW5"/>
<sequence>MAPHADRDMEVTGVTDTTAVAVPDPVVSKTVKHPIFTVDDVFPHRQENASALKTGVAAFSSADLFKSKGAFRKPKAKRFDHRISIESAARQPSSLKGAMKYFRPDMISLCGGLPSSDYFPFESMSVKVPSAPHFSEPATRETGNTLTSGKHDINNGTSQFDLSVALNYGQSMGPPQLMRWITEHTEIVHDPKYSDWDICMTSGSTSALEVALRLFCNRGDYLITEEYSFSSAMETARPMGLHLLGISMDERGMLPSALDEVLSNWDVNARKAPKPFVMYTVPTGQNPTASTQDTERRKEIYAIAEKHDLYILEDEPYYFLQMDPYIPGHTHTVPTPFFPPTTVPQFLSALIPSFLSLDTSGRVLRLDSFSKILAPGSRCGWVTGPTQIIERFIRNNEVSSQTPSGFSEIALYKLLEENWGHKGFLEWLMFIRAEYTRRRDVIVNACERYLPTEVASWTPPRAGMFHWIEVDLMKHPKYHKGINQEEFLAIEEQVFLAGVERGVLLARGSWFRAERGSDKALFMRTTFAAASEEKIQEGIERMGRALRSEFGLEQTDSATNGVTNGITTNGHGAVELVNDRQPAANEQAGARSHSIRCLNAPFSARIETMKLYAASVREQVPRQAAIQTRLFTRTSKPTWRNRITQRATRVR</sequence>
<proteinExistence type="inferred from homology"/>
<dbReference type="InterPro" id="IPR004839">
    <property type="entry name" value="Aminotransferase_I/II_large"/>
</dbReference>
<dbReference type="InterPro" id="IPR015424">
    <property type="entry name" value="PyrdxlP-dep_Trfase"/>
</dbReference>
<feature type="domain" description="Aminotransferase class I/classII large" evidence="11">
    <location>
        <begin position="197"/>
        <end position="541"/>
    </location>
</feature>
<evidence type="ECO:0000313" key="13">
    <source>
        <dbReference type="Proteomes" id="UP000038010"/>
    </source>
</evidence>
<dbReference type="Pfam" id="PF00155">
    <property type="entry name" value="Aminotran_1_2"/>
    <property type="match status" value="1"/>
</dbReference>
<protein>
    <recommendedName>
        <fullName evidence="9">aromatic-amino-acid transaminase</fullName>
        <ecNumber evidence="9">2.6.1.57</ecNumber>
    </recommendedName>
</protein>
<dbReference type="PANTHER" id="PTHR42790">
    <property type="entry name" value="AMINOTRANSFERASE"/>
    <property type="match status" value="1"/>
</dbReference>
<comment type="subcellular location">
    <subcellularLocation>
        <location evidence="2">Cytoplasm</location>
    </subcellularLocation>
</comment>
<evidence type="ECO:0000256" key="1">
    <source>
        <dbReference type="ARBA" id="ARBA00001933"/>
    </source>
</evidence>
<dbReference type="GO" id="GO:0006571">
    <property type="term" value="P:tyrosine biosynthetic process"/>
    <property type="evidence" value="ECO:0007669"/>
    <property type="project" value="TreeGrafter"/>
</dbReference>
<evidence type="ECO:0000256" key="8">
    <source>
        <dbReference type="ARBA" id="ARBA00051993"/>
    </source>
</evidence>
<keyword evidence="13" id="KW-1185">Reference proteome</keyword>
<organism evidence="12 13">
    <name type="scientific">Cyphellophora attinorum</name>
    <dbReference type="NCBI Taxonomy" id="1664694"/>
    <lineage>
        <taxon>Eukaryota</taxon>
        <taxon>Fungi</taxon>
        <taxon>Dikarya</taxon>
        <taxon>Ascomycota</taxon>
        <taxon>Pezizomycotina</taxon>
        <taxon>Eurotiomycetes</taxon>
        <taxon>Chaetothyriomycetidae</taxon>
        <taxon>Chaetothyriales</taxon>
        <taxon>Cyphellophoraceae</taxon>
        <taxon>Cyphellophora</taxon>
    </lineage>
</organism>
<reference evidence="12 13" key="1">
    <citation type="submission" date="2015-06" db="EMBL/GenBank/DDBJ databases">
        <title>Draft genome of the ant-associated black yeast Phialophora attae CBS 131958.</title>
        <authorList>
            <person name="Moreno L.F."/>
            <person name="Stielow B.J."/>
            <person name="de Hoog S."/>
            <person name="Vicente V.A."/>
            <person name="Weiss V.A."/>
            <person name="de Vries M."/>
            <person name="Cruz L.M."/>
            <person name="Souza E.M."/>
        </authorList>
    </citation>
    <scope>NUCLEOTIDE SEQUENCE [LARGE SCALE GENOMIC DNA]</scope>
    <source>
        <strain evidence="12 13">CBS 131958</strain>
    </source>
</reference>
<feature type="compositionally biased region" description="Polar residues" evidence="10">
    <location>
        <begin position="141"/>
        <end position="151"/>
    </location>
</feature>
<dbReference type="GO" id="GO:0047536">
    <property type="term" value="F:2-aminoadipate transaminase activity"/>
    <property type="evidence" value="ECO:0007669"/>
    <property type="project" value="TreeGrafter"/>
</dbReference>
<evidence type="ECO:0000256" key="2">
    <source>
        <dbReference type="ARBA" id="ARBA00004496"/>
    </source>
</evidence>
<evidence type="ECO:0000256" key="6">
    <source>
        <dbReference type="ARBA" id="ARBA00022679"/>
    </source>
</evidence>
<dbReference type="GeneID" id="28741224"/>
<dbReference type="RefSeq" id="XP_017996085.1">
    <property type="nucleotide sequence ID" value="XM_018149344.1"/>
</dbReference>
<dbReference type="CDD" id="cd00609">
    <property type="entry name" value="AAT_like"/>
    <property type="match status" value="1"/>
</dbReference>
<dbReference type="PANTHER" id="PTHR42790:SF21">
    <property type="entry name" value="AROMATIC_AMINOADIPATE AMINOTRANSFERASE 1"/>
    <property type="match status" value="1"/>
</dbReference>
<evidence type="ECO:0000256" key="9">
    <source>
        <dbReference type="ARBA" id="ARBA00067014"/>
    </source>
</evidence>
<evidence type="ECO:0000256" key="4">
    <source>
        <dbReference type="ARBA" id="ARBA00022490"/>
    </source>
</evidence>
<feature type="region of interest" description="Disordered" evidence="10">
    <location>
        <begin position="130"/>
        <end position="151"/>
    </location>
</feature>
<keyword evidence="4" id="KW-0963">Cytoplasm</keyword>
<name>A0A0N1GYW5_9EURO</name>